<evidence type="ECO:0000256" key="2">
    <source>
        <dbReference type="SAM" id="MobiDB-lite"/>
    </source>
</evidence>
<keyword evidence="4" id="KW-1185">Reference proteome</keyword>
<feature type="compositionally biased region" description="Low complexity" evidence="2">
    <location>
        <begin position="130"/>
        <end position="146"/>
    </location>
</feature>
<feature type="compositionally biased region" description="Polar residues" evidence="2">
    <location>
        <begin position="585"/>
        <end position="599"/>
    </location>
</feature>
<feature type="region of interest" description="Disordered" evidence="2">
    <location>
        <begin position="276"/>
        <end position="336"/>
    </location>
</feature>
<dbReference type="PANTHER" id="PTHR33701">
    <property type="entry name" value="TRANSMEMBRANE PROTEIN"/>
    <property type="match status" value="1"/>
</dbReference>
<feature type="region of interest" description="Disordered" evidence="2">
    <location>
        <begin position="1"/>
        <end position="22"/>
    </location>
</feature>
<feature type="region of interest" description="Disordered" evidence="2">
    <location>
        <begin position="343"/>
        <end position="362"/>
    </location>
</feature>
<feature type="region of interest" description="Disordered" evidence="2">
    <location>
        <begin position="177"/>
        <end position="206"/>
    </location>
</feature>
<feature type="compositionally biased region" description="Basic and acidic residues" evidence="2">
    <location>
        <begin position="9"/>
        <end position="21"/>
    </location>
</feature>
<accession>A0ABD1WKP5</accession>
<feature type="region of interest" description="Disordered" evidence="2">
    <location>
        <begin position="90"/>
        <end position="150"/>
    </location>
</feature>
<evidence type="ECO:0000313" key="4">
    <source>
        <dbReference type="Proteomes" id="UP001604277"/>
    </source>
</evidence>
<proteinExistence type="predicted"/>
<evidence type="ECO:0000313" key="3">
    <source>
        <dbReference type="EMBL" id="KAL2548960.1"/>
    </source>
</evidence>
<feature type="compositionally biased region" description="Basic and acidic residues" evidence="2">
    <location>
        <begin position="276"/>
        <end position="290"/>
    </location>
</feature>
<name>A0ABD1WKP5_9LAMI</name>
<dbReference type="PANTHER" id="PTHR33701:SF3">
    <property type="entry name" value="TRANSCRIPTIONAL REGULATOR ATRX"/>
    <property type="match status" value="1"/>
</dbReference>
<dbReference type="AlphaFoldDB" id="A0ABD1WKP5"/>
<feature type="region of interest" description="Disordered" evidence="2">
    <location>
        <begin position="580"/>
        <end position="599"/>
    </location>
</feature>
<dbReference type="Proteomes" id="UP001604277">
    <property type="component" value="Unassembled WGS sequence"/>
</dbReference>
<sequence length="667" mass="74221">MSSSVNEDQEQRENNSMEDPKAMTIEFLRARLLSERSVSKTARLRADELARRVAELEEQLKFVSLQRKKAEMATAKVLAILEDHGISDVSEGFDSSSDQEETLCESNSHNDTPKGNEASTNIKVKRNDTEAYSSSEIESSPSTGRSLSWKSGKDLQYSLERKKYMDLARRRASFASTGSSTRRVGKSCRRIRDRETRSATEESQNDVHVKATYCSDIEPRKSPEHDKEKNLLENPPVVLENHRQETNGHYVSGHGADNDMERALQHQAQLIGKYEEEEKAQREWEEKFRENNSYTPDSCDPGNHSDVTEEQDELKAPEPPYTAGATSTGNQETKSEPVEAYFDEEPQTSKSLPSIPDANKANLSDQRCSGMITFESSAPDFSRPMSIGNSDQQFSGNHHDAPLHSFHQCLPSCTSSYPSTKISSSHAGNSMPMYVSSGSPSSCDLAVMPQDTFTDLGSVLEKLQQAKLSLKQNLNSLPLVPQGTSGNVIESSCHETNTVDKFKIPLAYPGLFRLPTDNEFEAINRGNRPGIGTQLGFTKISSEGAGERFFSNPFVESRSAFVGDQFLSVPPSPFTEIRPGVSMQGPLSQPRLSAGPTSSDGMNYRNPHMNMALPSSSNDFYPFLPDFTLRLPSSEGISRTFPSSELEVPPVTRFAFYDDHYRPNMYR</sequence>
<keyword evidence="1" id="KW-0175">Coiled coil</keyword>
<comment type="caution">
    <text evidence="3">The sequence shown here is derived from an EMBL/GenBank/DDBJ whole genome shotgun (WGS) entry which is preliminary data.</text>
</comment>
<reference evidence="4" key="1">
    <citation type="submission" date="2024-07" db="EMBL/GenBank/DDBJ databases">
        <title>Two chromosome-level genome assemblies of Korean endemic species Abeliophyllum distichum and Forsythia ovata (Oleaceae).</title>
        <authorList>
            <person name="Jang H."/>
        </authorList>
    </citation>
    <scope>NUCLEOTIDE SEQUENCE [LARGE SCALE GENOMIC DNA]</scope>
</reference>
<gene>
    <name evidence="3" type="ORF">Fot_10490</name>
</gene>
<evidence type="ECO:0000256" key="1">
    <source>
        <dbReference type="SAM" id="Coils"/>
    </source>
</evidence>
<feature type="coiled-coil region" evidence="1">
    <location>
        <begin position="39"/>
        <end position="73"/>
    </location>
</feature>
<dbReference type="EMBL" id="JBFOLJ010000003">
    <property type="protein sequence ID" value="KAL2548960.1"/>
    <property type="molecule type" value="Genomic_DNA"/>
</dbReference>
<feature type="compositionally biased region" description="Basic and acidic residues" evidence="2">
    <location>
        <begin position="190"/>
        <end position="206"/>
    </location>
</feature>
<protein>
    <submittedName>
        <fullName evidence="3">Uncharacterized protein</fullName>
    </submittedName>
</protein>
<organism evidence="3 4">
    <name type="scientific">Forsythia ovata</name>
    <dbReference type="NCBI Taxonomy" id="205694"/>
    <lineage>
        <taxon>Eukaryota</taxon>
        <taxon>Viridiplantae</taxon>
        <taxon>Streptophyta</taxon>
        <taxon>Embryophyta</taxon>
        <taxon>Tracheophyta</taxon>
        <taxon>Spermatophyta</taxon>
        <taxon>Magnoliopsida</taxon>
        <taxon>eudicotyledons</taxon>
        <taxon>Gunneridae</taxon>
        <taxon>Pentapetalae</taxon>
        <taxon>asterids</taxon>
        <taxon>lamiids</taxon>
        <taxon>Lamiales</taxon>
        <taxon>Oleaceae</taxon>
        <taxon>Forsythieae</taxon>
        <taxon>Forsythia</taxon>
    </lineage>
</organism>